<evidence type="ECO:0000256" key="5">
    <source>
        <dbReference type="PROSITE-ProRule" id="PRU00352"/>
    </source>
</evidence>
<comment type="subcellular location">
    <subcellularLocation>
        <location evidence="1">Membrane</location>
    </subcellularLocation>
</comment>
<dbReference type="AlphaFoldDB" id="A0A8C1YLL7"/>
<evidence type="ECO:0000256" key="4">
    <source>
        <dbReference type="ARBA" id="ARBA00023180"/>
    </source>
</evidence>
<sequence>MLATSALDCGFPLLLGNGGRFFHEKGVWNYTTMLLREDLNMLILGTREAIFALDLDDITNDCKNYIRILHKINDGRMYVCGTKAFIPTCDYMVSLINLTLEGKQEDGKGKCPFDPSQRHTSEMVDGVLYSATSFNFMGSEPVMMRSSEESIRTEISSTWLNEPNFIHMAHIREGESNPEGDDDKIYLFFSETAVEYDSYTKMDVSRVARVCKGDLGGQRTLQKKWTSFLKARLDCPVPNKNLPLLVQDVFHLCPSDWSTCVFYAVFTPQLDSSQYSAVCAYKIKDIKSVFSKGKFMAPYTIETSFVKWLMYSGDVPDPRPGACIDNHARDMGFTKSLELPDKTLQFIKDKPLMDQAVKALGEKPLLVKRGAAFTRIVVATATALDGTSHQVMFIGTKSGSVLKAVNYGGEMVIMEEIQLFEPSEPVKILRLSNTKLYVGSDVSVAQLSINECGRYHTCLDCVLARDPYCGWDLNADQCSTINSTHRTSTVIQSLSYGDASQCPQIGTCIISLNLQTVCSGRNNKSNI</sequence>
<reference evidence="7" key="1">
    <citation type="submission" date="2025-08" db="UniProtKB">
        <authorList>
            <consortium name="Ensembl"/>
        </authorList>
    </citation>
    <scope>IDENTIFICATION</scope>
</reference>
<dbReference type="GO" id="GO:0000122">
    <property type="term" value="P:negative regulation of transcription by RNA polymerase II"/>
    <property type="evidence" value="ECO:0007669"/>
    <property type="project" value="TreeGrafter"/>
</dbReference>
<name>A0A8C1YLL7_CYPCA</name>
<keyword evidence="4" id="KW-0325">Glycoprotein</keyword>
<dbReference type="SMART" id="SM00630">
    <property type="entry name" value="Sema"/>
    <property type="match status" value="1"/>
</dbReference>
<dbReference type="PROSITE" id="PS51004">
    <property type="entry name" value="SEMA"/>
    <property type="match status" value="1"/>
</dbReference>
<dbReference type="InterPro" id="IPR036352">
    <property type="entry name" value="Semap_dom_sf"/>
</dbReference>
<dbReference type="SMART" id="SM00423">
    <property type="entry name" value="PSI"/>
    <property type="match status" value="1"/>
</dbReference>
<accession>A0A8C1YLL7</accession>
<dbReference type="InterPro" id="IPR027231">
    <property type="entry name" value="Semaphorin"/>
</dbReference>
<keyword evidence="2" id="KW-0472">Membrane</keyword>
<evidence type="ECO:0000256" key="3">
    <source>
        <dbReference type="ARBA" id="ARBA00023157"/>
    </source>
</evidence>
<dbReference type="GO" id="GO:0030215">
    <property type="term" value="F:semaphorin receptor binding"/>
    <property type="evidence" value="ECO:0007669"/>
    <property type="project" value="InterPro"/>
</dbReference>
<dbReference type="PANTHER" id="PTHR11036">
    <property type="entry name" value="SEMAPHORIN"/>
    <property type="match status" value="1"/>
</dbReference>
<evidence type="ECO:0000256" key="2">
    <source>
        <dbReference type="ARBA" id="ARBA00023136"/>
    </source>
</evidence>
<dbReference type="InterPro" id="IPR002165">
    <property type="entry name" value="Plexin_repeat"/>
</dbReference>
<dbReference type="InterPro" id="IPR015943">
    <property type="entry name" value="WD40/YVTN_repeat-like_dom_sf"/>
</dbReference>
<dbReference type="InterPro" id="IPR001627">
    <property type="entry name" value="Semap_dom"/>
</dbReference>
<dbReference type="SUPFAM" id="SSF103575">
    <property type="entry name" value="Plexin repeat"/>
    <property type="match status" value="1"/>
</dbReference>
<dbReference type="Gene3D" id="3.30.1680.10">
    <property type="entry name" value="ligand-binding face of the semaphorins, domain 2"/>
    <property type="match status" value="1"/>
</dbReference>
<protein>
    <submittedName>
        <fullName evidence="7">Semaphorin 4e</fullName>
    </submittedName>
</protein>
<dbReference type="SUPFAM" id="SSF101912">
    <property type="entry name" value="Sema domain"/>
    <property type="match status" value="1"/>
</dbReference>
<dbReference type="GO" id="GO:0045499">
    <property type="term" value="F:chemorepellent activity"/>
    <property type="evidence" value="ECO:0007669"/>
    <property type="project" value="TreeGrafter"/>
</dbReference>
<comment type="caution">
    <text evidence="5">Lacks conserved residue(s) required for the propagation of feature annotation.</text>
</comment>
<dbReference type="Pfam" id="PF01437">
    <property type="entry name" value="PSI"/>
    <property type="match status" value="1"/>
</dbReference>
<dbReference type="Gene3D" id="2.130.10.10">
    <property type="entry name" value="YVTN repeat-like/Quinoprotein amine dehydrogenase"/>
    <property type="match status" value="1"/>
</dbReference>
<dbReference type="GO" id="GO:0043931">
    <property type="term" value="P:ossification involved in bone maturation"/>
    <property type="evidence" value="ECO:0007669"/>
    <property type="project" value="TreeGrafter"/>
</dbReference>
<dbReference type="Ensembl" id="ENSCCRT00015015278.1">
    <property type="protein sequence ID" value="ENSCCRP00015014757.1"/>
    <property type="gene ID" value="ENSCCRG00015006624.1"/>
</dbReference>
<evidence type="ECO:0000259" key="6">
    <source>
        <dbReference type="PROSITE" id="PS51004"/>
    </source>
</evidence>
<dbReference type="Pfam" id="PF01403">
    <property type="entry name" value="Sema"/>
    <property type="match status" value="1"/>
</dbReference>
<dbReference type="GO" id="GO:0005886">
    <property type="term" value="C:plasma membrane"/>
    <property type="evidence" value="ECO:0007669"/>
    <property type="project" value="TreeGrafter"/>
</dbReference>
<dbReference type="Proteomes" id="UP000694700">
    <property type="component" value="Unplaced"/>
</dbReference>
<dbReference type="InterPro" id="IPR016201">
    <property type="entry name" value="PSI"/>
</dbReference>
<evidence type="ECO:0000256" key="1">
    <source>
        <dbReference type="ARBA" id="ARBA00004370"/>
    </source>
</evidence>
<dbReference type="GO" id="GO:0071526">
    <property type="term" value="P:semaphorin-plexin signaling pathway"/>
    <property type="evidence" value="ECO:0007669"/>
    <property type="project" value="TreeGrafter"/>
</dbReference>
<evidence type="ECO:0000313" key="7">
    <source>
        <dbReference type="Ensembl" id="ENSCCRP00015014757.1"/>
    </source>
</evidence>
<dbReference type="PANTHER" id="PTHR11036:SF135">
    <property type="entry name" value="SEMAPHORIN 4D ISOFORM X1-RELATED"/>
    <property type="match status" value="1"/>
</dbReference>
<keyword evidence="3" id="KW-1015">Disulfide bond</keyword>
<dbReference type="GO" id="GO:0030335">
    <property type="term" value="P:positive regulation of cell migration"/>
    <property type="evidence" value="ECO:0007669"/>
    <property type="project" value="TreeGrafter"/>
</dbReference>
<dbReference type="GO" id="GO:0007411">
    <property type="term" value="P:axon guidance"/>
    <property type="evidence" value="ECO:0007669"/>
    <property type="project" value="TreeGrafter"/>
</dbReference>
<proteinExistence type="predicted"/>
<feature type="domain" description="Sema" evidence="6">
    <location>
        <begin position="1"/>
        <end position="449"/>
    </location>
</feature>
<dbReference type="GO" id="GO:0005615">
    <property type="term" value="C:extracellular space"/>
    <property type="evidence" value="ECO:0007669"/>
    <property type="project" value="TreeGrafter"/>
</dbReference>
<organism evidence="7 8">
    <name type="scientific">Cyprinus carpio</name>
    <name type="common">Common carp</name>
    <dbReference type="NCBI Taxonomy" id="7962"/>
    <lineage>
        <taxon>Eukaryota</taxon>
        <taxon>Metazoa</taxon>
        <taxon>Chordata</taxon>
        <taxon>Craniata</taxon>
        <taxon>Vertebrata</taxon>
        <taxon>Euteleostomi</taxon>
        <taxon>Actinopterygii</taxon>
        <taxon>Neopterygii</taxon>
        <taxon>Teleostei</taxon>
        <taxon>Ostariophysi</taxon>
        <taxon>Cypriniformes</taxon>
        <taxon>Cyprinidae</taxon>
        <taxon>Cyprininae</taxon>
        <taxon>Cyprinus</taxon>
    </lineage>
</organism>
<dbReference type="GO" id="GO:0001755">
    <property type="term" value="P:neural crest cell migration"/>
    <property type="evidence" value="ECO:0007669"/>
    <property type="project" value="TreeGrafter"/>
</dbReference>
<evidence type="ECO:0000313" key="8">
    <source>
        <dbReference type="Proteomes" id="UP000694700"/>
    </source>
</evidence>